<keyword evidence="2" id="KW-1185">Reference proteome</keyword>
<sequence length="151" mass="16756">MADTTKINEEIDLTKTADLAPQAAVQPLFNSLESALSILCEKIQVTIIHLKDKLSQIVSEFLLKAKTIADELSTLGAPHSDEDLLIYCTRGLGPAYKEIIAALHSKDDSVLFEELYDKLIDHETYVRDLNNISVHSTVEINATTTRPFSNN</sequence>
<organism evidence="1 2">
    <name type="scientific">Abeliophyllum distichum</name>
    <dbReference type="NCBI Taxonomy" id="126358"/>
    <lineage>
        <taxon>Eukaryota</taxon>
        <taxon>Viridiplantae</taxon>
        <taxon>Streptophyta</taxon>
        <taxon>Embryophyta</taxon>
        <taxon>Tracheophyta</taxon>
        <taxon>Spermatophyta</taxon>
        <taxon>Magnoliopsida</taxon>
        <taxon>eudicotyledons</taxon>
        <taxon>Gunneridae</taxon>
        <taxon>Pentapetalae</taxon>
        <taxon>asterids</taxon>
        <taxon>lamiids</taxon>
        <taxon>Lamiales</taxon>
        <taxon>Oleaceae</taxon>
        <taxon>Forsythieae</taxon>
        <taxon>Abeliophyllum</taxon>
    </lineage>
</organism>
<protein>
    <submittedName>
        <fullName evidence="1">Uncharacterized protein</fullName>
    </submittedName>
</protein>
<accession>A0ABD1QF73</accession>
<comment type="caution">
    <text evidence="1">The sequence shown here is derived from an EMBL/GenBank/DDBJ whole genome shotgun (WGS) entry which is preliminary data.</text>
</comment>
<dbReference type="Pfam" id="PF14223">
    <property type="entry name" value="Retrotran_gag_2"/>
    <property type="match status" value="1"/>
</dbReference>
<evidence type="ECO:0000313" key="1">
    <source>
        <dbReference type="EMBL" id="KAL2474233.1"/>
    </source>
</evidence>
<gene>
    <name evidence="1" type="ORF">Adt_34969</name>
</gene>
<dbReference type="PANTHER" id="PTHR47481:SF22">
    <property type="entry name" value="RETROTRANSPOSON GAG DOMAIN-CONTAINING PROTEIN"/>
    <property type="match status" value="1"/>
</dbReference>
<name>A0ABD1QF73_9LAMI</name>
<dbReference type="EMBL" id="JBFOLK010000011">
    <property type="protein sequence ID" value="KAL2474233.1"/>
    <property type="molecule type" value="Genomic_DNA"/>
</dbReference>
<dbReference type="AlphaFoldDB" id="A0ABD1QF73"/>
<proteinExistence type="predicted"/>
<evidence type="ECO:0000313" key="2">
    <source>
        <dbReference type="Proteomes" id="UP001604336"/>
    </source>
</evidence>
<dbReference type="Proteomes" id="UP001604336">
    <property type="component" value="Unassembled WGS sequence"/>
</dbReference>
<reference evidence="2" key="1">
    <citation type="submission" date="2024-07" db="EMBL/GenBank/DDBJ databases">
        <title>Two chromosome-level genome assemblies of Korean endemic species Abeliophyllum distichum and Forsythia ovata (Oleaceae).</title>
        <authorList>
            <person name="Jang H."/>
        </authorList>
    </citation>
    <scope>NUCLEOTIDE SEQUENCE [LARGE SCALE GENOMIC DNA]</scope>
</reference>
<dbReference type="PANTHER" id="PTHR47481">
    <property type="match status" value="1"/>
</dbReference>